<feature type="transmembrane region" description="Helical" evidence="1">
    <location>
        <begin position="190"/>
        <end position="211"/>
    </location>
</feature>
<evidence type="ECO:0000256" key="1">
    <source>
        <dbReference type="SAM" id="Phobius"/>
    </source>
</evidence>
<keyword evidence="1" id="KW-1133">Transmembrane helix</keyword>
<evidence type="ECO:0000313" key="3">
    <source>
        <dbReference type="EMBL" id="PKF70970.1"/>
    </source>
</evidence>
<accession>A0A2I0CPA4</accession>
<dbReference type="GO" id="GO:0016020">
    <property type="term" value="C:membrane"/>
    <property type="evidence" value="ECO:0007669"/>
    <property type="project" value="InterPro"/>
</dbReference>
<evidence type="ECO:0000313" key="4">
    <source>
        <dbReference type="Proteomes" id="UP000242861"/>
    </source>
</evidence>
<reference evidence="4" key="1">
    <citation type="submission" date="2017-12" db="EMBL/GenBank/DDBJ databases">
        <authorList>
            <person name="Yu X.-Y."/>
        </authorList>
    </citation>
    <scope>NUCLEOTIDE SEQUENCE [LARGE SCALE GENOMIC DNA]</scope>
    <source>
        <strain evidence="4">ZYSR67-Z</strain>
    </source>
</reference>
<feature type="transmembrane region" description="Helical" evidence="1">
    <location>
        <begin position="250"/>
        <end position="272"/>
    </location>
</feature>
<feature type="transmembrane region" description="Helical" evidence="1">
    <location>
        <begin position="118"/>
        <end position="137"/>
    </location>
</feature>
<feature type="transmembrane region" description="Helical" evidence="1">
    <location>
        <begin position="6"/>
        <end position="23"/>
    </location>
</feature>
<sequence length="297" mass="31857">MSGLSLLLVLLSAIAHAAWNLAGKQARPDLAFFFLASLWGFLLGAPLILPFTWPLLQSMPATLWAWVGLSGLCQALYLWGLGQAYQRGELSSLYPLIRAVPLLLLMLAGLLWQAGNPLSHAALAGILLIVLGCLLLPMRHFGDLRLRHYLNPASAFALLAATATAGYSLVDDIATRALRGLPGAHSAAEVALLYVLLQSLAAAAWLGLPLLRHQAWRHLAGQWRSSLFTGIMMPLTYVLVVWAMAYASHVSYVVALRQVSIPIGVGLGIWLLGEPLSRAKLLGVTLVLGGLGLVLLD</sequence>
<feature type="transmembrane region" description="Helical" evidence="1">
    <location>
        <begin position="279"/>
        <end position="296"/>
    </location>
</feature>
<dbReference type="Pfam" id="PF00892">
    <property type="entry name" value="EamA"/>
    <property type="match status" value="1"/>
</dbReference>
<name>A0A2I0CPA4_9PSED</name>
<dbReference type="InterPro" id="IPR037185">
    <property type="entry name" value="EmrE-like"/>
</dbReference>
<organism evidence="3 4">
    <name type="scientific">Pseudomonas fluvialis</name>
    <dbReference type="NCBI Taxonomy" id="1793966"/>
    <lineage>
        <taxon>Bacteria</taxon>
        <taxon>Pseudomonadati</taxon>
        <taxon>Pseudomonadota</taxon>
        <taxon>Gammaproteobacteria</taxon>
        <taxon>Pseudomonadales</taxon>
        <taxon>Pseudomonadaceae</taxon>
        <taxon>Pseudomonas</taxon>
    </lineage>
</organism>
<evidence type="ECO:0000259" key="2">
    <source>
        <dbReference type="Pfam" id="PF00892"/>
    </source>
</evidence>
<feature type="transmembrane region" description="Helical" evidence="1">
    <location>
        <begin position="223"/>
        <end position="244"/>
    </location>
</feature>
<feature type="domain" description="EamA" evidence="2">
    <location>
        <begin position="5"/>
        <end position="136"/>
    </location>
</feature>
<gene>
    <name evidence="3" type="ORF">CW360_10660</name>
</gene>
<feature type="transmembrane region" description="Helical" evidence="1">
    <location>
        <begin position="93"/>
        <end position="112"/>
    </location>
</feature>
<feature type="transmembrane region" description="Helical" evidence="1">
    <location>
        <begin position="63"/>
        <end position="81"/>
    </location>
</feature>
<feature type="transmembrane region" description="Helical" evidence="1">
    <location>
        <begin position="149"/>
        <end position="170"/>
    </location>
</feature>
<comment type="caution">
    <text evidence="3">The sequence shown here is derived from an EMBL/GenBank/DDBJ whole genome shotgun (WGS) entry which is preliminary data.</text>
</comment>
<feature type="transmembrane region" description="Helical" evidence="1">
    <location>
        <begin position="30"/>
        <end position="51"/>
    </location>
</feature>
<dbReference type="Gene3D" id="1.10.3730.20">
    <property type="match status" value="1"/>
</dbReference>
<dbReference type="InterPro" id="IPR000620">
    <property type="entry name" value="EamA_dom"/>
</dbReference>
<protein>
    <submittedName>
        <fullName evidence="3">Multidrug DMT transporter permease</fullName>
    </submittedName>
</protein>
<dbReference type="SUPFAM" id="SSF103481">
    <property type="entry name" value="Multidrug resistance efflux transporter EmrE"/>
    <property type="match status" value="2"/>
</dbReference>
<dbReference type="AlphaFoldDB" id="A0A2I0CPA4"/>
<proteinExistence type="predicted"/>
<keyword evidence="1" id="KW-0472">Membrane</keyword>
<keyword evidence="1" id="KW-0812">Transmembrane</keyword>
<dbReference type="Proteomes" id="UP000242861">
    <property type="component" value="Unassembled WGS sequence"/>
</dbReference>
<dbReference type="EMBL" id="PIYS01000018">
    <property type="protein sequence ID" value="PKF70970.1"/>
    <property type="molecule type" value="Genomic_DNA"/>
</dbReference>
<dbReference type="RefSeq" id="WP_101193690.1">
    <property type="nucleotide sequence ID" value="NZ_PIYS01000018.1"/>
</dbReference>